<dbReference type="VEuPathDB" id="VectorBase:MDOA016291"/>
<evidence type="ECO:0000313" key="3">
    <source>
        <dbReference type="Proteomes" id="UP001652621"/>
    </source>
</evidence>
<organism evidence="2">
    <name type="scientific">Musca domestica</name>
    <name type="common">House fly</name>
    <dbReference type="NCBI Taxonomy" id="7370"/>
    <lineage>
        <taxon>Eukaryota</taxon>
        <taxon>Metazoa</taxon>
        <taxon>Ecdysozoa</taxon>
        <taxon>Arthropoda</taxon>
        <taxon>Hexapoda</taxon>
        <taxon>Insecta</taxon>
        <taxon>Pterygota</taxon>
        <taxon>Neoptera</taxon>
        <taxon>Endopterygota</taxon>
        <taxon>Diptera</taxon>
        <taxon>Brachycera</taxon>
        <taxon>Muscomorpha</taxon>
        <taxon>Muscoidea</taxon>
        <taxon>Muscidae</taxon>
        <taxon>Musca</taxon>
    </lineage>
</organism>
<reference evidence="2" key="1">
    <citation type="submission" date="2020-05" db="UniProtKB">
        <authorList>
            <consortium name="EnsemblMetazoa"/>
        </authorList>
    </citation>
    <scope>IDENTIFICATION</scope>
    <source>
        <strain evidence="2">Aabys</strain>
    </source>
</reference>
<evidence type="ECO:0000313" key="4">
    <source>
        <dbReference type="RefSeq" id="XP_011294122.1"/>
    </source>
</evidence>
<dbReference type="Proteomes" id="UP001652621">
    <property type="component" value="Unplaced"/>
</dbReference>
<name>A0A1I8NJS6_MUSDO</name>
<sequence>MERYAYLQTMPNSPLTPLTPLSENTAFNFNFGGDGSLDEYIENIREKHRNEQEQQVNHVKTRTDSPMRPKQRFSERFRKIRDVFERQEEKQFEKRIQLKDPPKSASHCCHQKQQQQRELSATSHLQSSAYQKRPFIKIINADQGQQQNMLPQDYVATPTNVRTPLKQRNHNVVSIIVPKISRQQQLEHHQKLKILQNKPTFLQPQPQQQQQRQRRLTVAPQLHHIRQASPVAIKPLCPHVSKILHRRGMSMYNCIFQREEIDLFSFKMLTAFDLKQMGIINPKHCDLIMAEVCYARQYY</sequence>
<reference evidence="4" key="2">
    <citation type="submission" date="2025-04" db="UniProtKB">
        <authorList>
            <consortium name="RefSeq"/>
        </authorList>
    </citation>
    <scope>IDENTIFICATION</scope>
    <source>
        <strain evidence="4">Aabys</strain>
    </source>
</reference>
<dbReference type="AlphaFoldDB" id="A0A1I8NJS6"/>
<dbReference type="EnsemblMetazoa" id="MDOA016291-RA">
    <property type="protein sequence ID" value="MDOA016291-PA"/>
    <property type="gene ID" value="MDOA016291"/>
</dbReference>
<feature type="region of interest" description="Disordered" evidence="1">
    <location>
        <begin position="50"/>
        <end position="69"/>
    </location>
</feature>
<gene>
    <name evidence="2" type="primary">105262069</name>
    <name evidence="4" type="synonym">LOC105262069</name>
</gene>
<dbReference type="InterPro" id="IPR013761">
    <property type="entry name" value="SAM/pointed_sf"/>
</dbReference>
<dbReference type="VEuPathDB" id="VectorBase:MDOMA2_002080"/>
<dbReference type="OrthoDB" id="539213at2759"/>
<accession>A0A1I8NJS6</accession>
<evidence type="ECO:0000313" key="2">
    <source>
        <dbReference type="EnsemblMetazoa" id="MDOA016291-PA"/>
    </source>
</evidence>
<evidence type="ECO:0000256" key="1">
    <source>
        <dbReference type="SAM" id="MobiDB-lite"/>
    </source>
</evidence>
<dbReference type="GeneID" id="105262069"/>
<dbReference type="KEGG" id="mde:105262069"/>
<feature type="compositionally biased region" description="Basic and acidic residues" evidence="1">
    <location>
        <begin position="91"/>
        <end position="102"/>
    </location>
</feature>
<protein>
    <submittedName>
        <fullName evidence="4">Uncharacterized protein LOC105262069</fullName>
    </submittedName>
</protein>
<dbReference type="RefSeq" id="XP_011294122.1">
    <property type="nucleotide sequence ID" value="XM_011295820.2"/>
</dbReference>
<proteinExistence type="predicted"/>
<feature type="region of interest" description="Disordered" evidence="1">
    <location>
        <begin position="91"/>
        <end position="111"/>
    </location>
</feature>
<keyword evidence="3" id="KW-1185">Reference proteome</keyword>
<dbReference type="SUPFAM" id="SSF47769">
    <property type="entry name" value="SAM/Pointed domain"/>
    <property type="match status" value="1"/>
</dbReference>
<dbReference type="Gene3D" id="1.10.150.50">
    <property type="entry name" value="Transcription Factor, Ets-1"/>
    <property type="match status" value="1"/>
</dbReference>